<gene>
    <name evidence="12" type="primary">araH</name>
    <name evidence="12" type="ORF">MPL1032_110009</name>
</gene>
<dbReference type="CDD" id="cd06579">
    <property type="entry name" value="TM_PBP1_transp_AraH_like"/>
    <property type="match status" value="1"/>
</dbReference>
<protein>
    <recommendedName>
        <fullName evidence="10">Autoinducer 2 import system permease protein LsrD</fullName>
    </recommendedName>
</protein>
<feature type="transmembrane region" description="Helical" evidence="11">
    <location>
        <begin position="99"/>
        <end position="120"/>
    </location>
</feature>
<evidence type="ECO:0000256" key="4">
    <source>
        <dbReference type="ARBA" id="ARBA00022475"/>
    </source>
</evidence>
<keyword evidence="5" id="KW-0997">Cell inner membrane</keyword>
<dbReference type="AlphaFoldDB" id="A0A0K2VP36"/>
<dbReference type="GO" id="GO:0022857">
    <property type="term" value="F:transmembrane transporter activity"/>
    <property type="evidence" value="ECO:0007669"/>
    <property type="project" value="InterPro"/>
</dbReference>
<reference evidence="13" key="1">
    <citation type="submission" date="2014-08" db="EMBL/GenBank/DDBJ databases">
        <authorList>
            <person name="Edwards T."/>
        </authorList>
    </citation>
    <scope>NUCLEOTIDE SEQUENCE [LARGE SCALE GENOMIC DNA]</scope>
</reference>
<feature type="transmembrane region" description="Helical" evidence="11">
    <location>
        <begin position="127"/>
        <end position="148"/>
    </location>
</feature>
<evidence type="ECO:0000313" key="12">
    <source>
        <dbReference type="EMBL" id="CDX50234.1"/>
    </source>
</evidence>
<comment type="subcellular location">
    <subcellularLocation>
        <location evidence="1">Cell membrane</location>
        <topology evidence="1">Multi-pass membrane protein</topology>
    </subcellularLocation>
</comment>
<evidence type="ECO:0000256" key="6">
    <source>
        <dbReference type="ARBA" id="ARBA00022692"/>
    </source>
</evidence>
<dbReference type="PANTHER" id="PTHR32196:SF71">
    <property type="entry name" value="AUTOINDUCER 2 IMPORT SYSTEM PERMEASE PROTEIN LSRD"/>
    <property type="match status" value="1"/>
</dbReference>
<evidence type="ECO:0000313" key="13">
    <source>
        <dbReference type="Proteomes" id="UP000182888"/>
    </source>
</evidence>
<evidence type="ECO:0000256" key="5">
    <source>
        <dbReference type="ARBA" id="ARBA00022519"/>
    </source>
</evidence>
<organism evidence="12 13">
    <name type="scientific">Mesorhizobium plurifarium</name>
    <dbReference type="NCBI Taxonomy" id="69974"/>
    <lineage>
        <taxon>Bacteria</taxon>
        <taxon>Pseudomonadati</taxon>
        <taxon>Pseudomonadota</taxon>
        <taxon>Alphaproteobacteria</taxon>
        <taxon>Hyphomicrobiales</taxon>
        <taxon>Phyllobacteriaceae</taxon>
        <taxon>Mesorhizobium</taxon>
    </lineage>
</organism>
<evidence type="ECO:0000256" key="11">
    <source>
        <dbReference type="SAM" id="Phobius"/>
    </source>
</evidence>
<feature type="transmembrane region" description="Helical" evidence="11">
    <location>
        <begin position="168"/>
        <end position="186"/>
    </location>
</feature>
<keyword evidence="7 11" id="KW-1133">Transmembrane helix</keyword>
<evidence type="ECO:0000256" key="1">
    <source>
        <dbReference type="ARBA" id="ARBA00004651"/>
    </source>
</evidence>
<feature type="transmembrane region" description="Helical" evidence="11">
    <location>
        <begin position="296"/>
        <end position="315"/>
    </location>
</feature>
<name>A0A0K2VP36_MESPL</name>
<proteinExistence type="predicted"/>
<evidence type="ECO:0000256" key="2">
    <source>
        <dbReference type="ARBA" id="ARBA00011262"/>
    </source>
</evidence>
<comment type="function">
    <text evidence="9">Part of the ABC transporter complex LsrABCD involved in autoinducer 2 (AI-2) import. Probably responsible for the translocation of the substrate across the membrane.</text>
</comment>
<dbReference type="EMBL" id="CCND01000003">
    <property type="protein sequence ID" value="CDX50234.1"/>
    <property type="molecule type" value="Genomic_DNA"/>
</dbReference>
<feature type="transmembrane region" description="Helical" evidence="11">
    <location>
        <begin position="50"/>
        <end position="70"/>
    </location>
</feature>
<keyword evidence="6 11" id="KW-0812">Transmembrane</keyword>
<evidence type="ECO:0000256" key="7">
    <source>
        <dbReference type="ARBA" id="ARBA00022989"/>
    </source>
</evidence>
<dbReference type="InterPro" id="IPR001851">
    <property type="entry name" value="ABC_transp_permease"/>
</dbReference>
<evidence type="ECO:0000256" key="9">
    <source>
        <dbReference type="ARBA" id="ARBA00025439"/>
    </source>
</evidence>
<dbReference type="GO" id="GO:0005886">
    <property type="term" value="C:plasma membrane"/>
    <property type="evidence" value="ECO:0007669"/>
    <property type="project" value="UniProtKB-SubCell"/>
</dbReference>
<keyword evidence="8 11" id="KW-0472">Membrane</keyword>
<dbReference type="Pfam" id="PF02653">
    <property type="entry name" value="BPD_transp_2"/>
    <property type="match status" value="1"/>
</dbReference>
<evidence type="ECO:0000256" key="3">
    <source>
        <dbReference type="ARBA" id="ARBA00022448"/>
    </source>
</evidence>
<accession>A0A0K2VP36</accession>
<evidence type="ECO:0000256" key="10">
    <source>
        <dbReference type="ARBA" id="ARBA00039381"/>
    </source>
</evidence>
<feature type="transmembrane region" description="Helical" evidence="11">
    <location>
        <begin position="21"/>
        <end position="38"/>
    </location>
</feature>
<evidence type="ECO:0000256" key="8">
    <source>
        <dbReference type="ARBA" id="ARBA00023136"/>
    </source>
</evidence>
<feature type="transmembrane region" description="Helical" evidence="11">
    <location>
        <begin position="247"/>
        <end position="264"/>
    </location>
</feature>
<feature type="transmembrane region" description="Helical" evidence="11">
    <location>
        <begin position="215"/>
        <end position="235"/>
    </location>
</feature>
<sequence>MNEGAPQAGTGGSRSALLSRYALAIIFVLAIVVAALAVPNFATWANIANVLQRNSIIGIVACGMLLMIVLGGFDLSVGAVGAMASVVAAAMIVNVSGPLGIVVALGLGALVGLLNGFCIAKVGINPFVATLGTQVLITGLLFIGTAAQPVYGVPEGFTVLGLGRIGPIPIPTIIFAAIACLTWAILRFTTFGHHIYAVGGNKVAARLAGVNVDRITLATYALGGLFAAIAGVVLLGQTGIGQPASATDWPLAAIAAVVVGGVPLSGGVGNVGGAVLGTLLLGVVANALNLLGISPYWQPAVTGAVILVAVGFDSYQRKRRELR</sequence>
<dbReference type="PANTHER" id="PTHR32196">
    <property type="entry name" value="ABC TRANSPORTER PERMEASE PROTEIN YPHD-RELATED-RELATED"/>
    <property type="match status" value="1"/>
</dbReference>
<keyword evidence="3" id="KW-0813">Transport</keyword>
<keyword evidence="4" id="KW-1003">Cell membrane</keyword>
<dbReference type="Proteomes" id="UP000182888">
    <property type="component" value="Unassembled WGS sequence"/>
</dbReference>
<comment type="subunit">
    <text evidence="2">The complex is composed of two ATP-binding proteins (LsrA), two transmembrane proteins (LsrC and LsrD) and a solute-binding protein (LsrB).</text>
</comment>